<feature type="transmembrane region" description="Helical" evidence="1">
    <location>
        <begin position="143"/>
        <end position="163"/>
    </location>
</feature>
<dbReference type="Proteomes" id="UP000560000">
    <property type="component" value="Unassembled WGS sequence"/>
</dbReference>
<dbReference type="OrthoDB" id="2955631at2"/>
<keyword evidence="1" id="KW-1133">Transmembrane helix</keyword>
<keyword evidence="1" id="KW-0812">Transmembrane</keyword>
<evidence type="ECO:0000256" key="1">
    <source>
        <dbReference type="SAM" id="Phobius"/>
    </source>
</evidence>
<evidence type="ECO:0000313" key="2">
    <source>
        <dbReference type="EMBL" id="MBB6182723.1"/>
    </source>
</evidence>
<feature type="transmembrane region" description="Helical" evidence="1">
    <location>
        <begin position="15"/>
        <end position="36"/>
    </location>
</feature>
<accession>A0A841KAW1</accession>
<dbReference type="InterPro" id="IPR018723">
    <property type="entry name" value="DUF2254_membrane"/>
</dbReference>
<proteinExistence type="predicted"/>
<feature type="transmembrane region" description="Helical" evidence="1">
    <location>
        <begin position="113"/>
        <end position="131"/>
    </location>
</feature>
<dbReference type="RefSeq" id="WP_052394983.1">
    <property type="nucleotide sequence ID" value="NZ_JACHET010000001.1"/>
</dbReference>
<reference evidence="2 3" key="1">
    <citation type="submission" date="2020-08" db="EMBL/GenBank/DDBJ databases">
        <title>Genomic Encyclopedia of Type Strains, Phase IV (KMG-IV): sequencing the most valuable type-strain genomes for metagenomic binning, comparative biology and taxonomic classification.</title>
        <authorList>
            <person name="Goeker M."/>
        </authorList>
    </citation>
    <scope>NUCLEOTIDE SEQUENCE [LARGE SCALE GENOMIC DNA]</scope>
    <source>
        <strain evidence="2 3">DSM 107085</strain>
    </source>
</reference>
<comment type="caution">
    <text evidence="2">The sequence shown here is derived from an EMBL/GenBank/DDBJ whole genome shotgun (WGS) entry which is preliminary data.</text>
</comment>
<dbReference type="EMBL" id="JACHET010000001">
    <property type="protein sequence ID" value="MBB6182723.1"/>
    <property type="molecule type" value="Genomic_DNA"/>
</dbReference>
<dbReference type="Pfam" id="PF10011">
    <property type="entry name" value="DUF2254"/>
    <property type="match status" value="1"/>
</dbReference>
<feature type="transmembrane region" description="Helical" evidence="1">
    <location>
        <begin position="69"/>
        <end position="93"/>
    </location>
</feature>
<sequence length="451" mass="49367">MNRIRLWLDALRTSLWFVPMLIVLASVVMAYALLAADAALPSGWWKHYGEWVNAVMDVRIRGATAMLQMIGTSIITIAGVVFSITIAAFTLAAGQYTSRVLRNFIGDRGNQTVLGSFLGIFIYCMLVLRSLSSASDAAHAPALALLMALVLAFFAIGILIYFIHHIAISLQATNVVAAIARDALPSIDHHFPERFAPPEQDNVDLQRPQGKHRSALRARRSGYLTGVAFGTLAEHAEACDGLVQVHRNAGEFVAEGEMLAELVSPERIEEARIESMRDAWSFGDQRTLANDPGYGLRQLVDVALKALSPGVNETTTGVMCVNWIGVMLLRMAERRLPAQLRVRDGCIRVITRAPQLGDFIALGFDQIRQNAVGNVAVLRRLLEVLLALSASEGAHKARKPILQQAEAIEMLIRESIPWERDARPLQDLLTALRERLGGDAETPAEGKPAGE</sequence>
<name>A0A841KAW1_9GAMM</name>
<gene>
    <name evidence="2" type="ORF">HNQ86_000068</name>
</gene>
<protein>
    <submittedName>
        <fullName evidence="2">Putative membrane protein</fullName>
    </submittedName>
</protein>
<evidence type="ECO:0000313" key="3">
    <source>
        <dbReference type="Proteomes" id="UP000560000"/>
    </source>
</evidence>
<keyword evidence="1" id="KW-0472">Membrane</keyword>
<dbReference type="AlphaFoldDB" id="A0A841KAW1"/>
<organism evidence="2 3">
    <name type="scientific">Oleiagrimonas soli</name>
    <dbReference type="NCBI Taxonomy" id="1543381"/>
    <lineage>
        <taxon>Bacteria</taxon>
        <taxon>Pseudomonadati</taxon>
        <taxon>Pseudomonadota</taxon>
        <taxon>Gammaproteobacteria</taxon>
        <taxon>Lysobacterales</taxon>
        <taxon>Rhodanobacteraceae</taxon>
        <taxon>Oleiagrimonas</taxon>
    </lineage>
</organism>